<evidence type="ECO:0000259" key="1">
    <source>
        <dbReference type="Pfam" id="PF06985"/>
    </source>
</evidence>
<dbReference type="Pfam" id="PF06985">
    <property type="entry name" value="HET"/>
    <property type="match status" value="1"/>
</dbReference>
<gene>
    <name evidence="2" type="ORF">CC80DRAFT_404938</name>
</gene>
<protein>
    <recommendedName>
        <fullName evidence="1">Heterokaryon incompatibility domain-containing protein</fullName>
    </recommendedName>
</protein>
<dbReference type="EMBL" id="ML976983">
    <property type="protein sequence ID" value="KAF1960308.1"/>
    <property type="molecule type" value="Genomic_DNA"/>
</dbReference>
<dbReference type="PANTHER" id="PTHR24148:SF79">
    <property type="entry name" value="HETEROKARYON INCOMPATIBILITY DOMAIN-CONTAINING PROTEIN"/>
    <property type="match status" value="1"/>
</dbReference>
<dbReference type="Proteomes" id="UP000800035">
    <property type="component" value="Unassembled WGS sequence"/>
</dbReference>
<evidence type="ECO:0000313" key="3">
    <source>
        <dbReference type="Proteomes" id="UP000800035"/>
    </source>
</evidence>
<dbReference type="InterPro" id="IPR052895">
    <property type="entry name" value="HetReg/Transcr_Mod"/>
</dbReference>
<evidence type="ECO:0000313" key="2">
    <source>
        <dbReference type="EMBL" id="KAF1960308.1"/>
    </source>
</evidence>
<dbReference type="InterPro" id="IPR010730">
    <property type="entry name" value="HET"/>
</dbReference>
<keyword evidence="3" id="KW-1185">Reference proteome</keyword>
<dbReference type="AlphaFoldDB" id="A0A6A5U6K2"/>
<dbReference type="PANTHER" id="PTHR24148">
    <property type="entry name" value="ANKYRIN REPEAT DOMAIN-CONTAINING PROTEIN 39 HOMOLOG-RELATED"/>
    <property type="match status" value="1"/>
</dbReference>
<reference evidence="2" key="1">
    <citation type="journal article" date="2020" name="Stud. Mycol.">
        <title>101 Dothideomycetes genomes: a test case for predicting lifestyles and emergence of pathogens.</title>
        <authorList>
            <person name="Haridas S."/>
            <person name="Albert R."/>
            <person name="Binder M."/>
            <person name="Bloem J."/>
            <person name="Labutti K."/>
            <person name="Salamov A."/>
            <person name="Andreopoulos B."/>
            <person name="Baker S."/>
            <person name="Barry K."/>
            <person name="Bills G."/>
            <person name="Bluhm B."/>
            <person name="Cannon C."/>
            <person name="Castanera R."/>
            <person name="Culley D."/>
            <person name="Daum C."/>
            <person name="Ezra D."/>
            <person name="Gonzalez J."/>
            <person name="Henrissat B."/>
            <person name="Kuo A."/>
            <person name="Liang C."/>
            <person name="Lipzen A."/>
            <person name="Lutzoni F."/>
            <person name="Magnuson J."/>
            <person name="Mondo S."/>
            <person name="Nolan M."/>
            <person name="Ohm R."/>
            <person name="Pangilinan J."/>
            <person name="Park H.-J."/>
            <person name="Ramirez L."/>
            <person name="Alfaro M."/>
            <person name="Sun H."/>
            <person name="Tritt A."/>
            <person name="Yoshinaga Y."/>
            <person name="Zwiers L.-H."/>
            <person name="Turgeon B."/>
            <person name="Goodwin S."/>
            <person name="Spatafora J."/>
            <person name="Crous P."/>
            <person name="Grigoriev I."/>
        </authorList>
    </citation>
    <scope>NUCLEOTIDE SEQUENCE</scope>
    <source>
        <strain evidence="2">CBS 675.92</strain>
    </source>
</reference>
<organism evidence="2 3">
    <name type="scientific">Byssothecium circinans</name>
    <dbReference type="NCBI Taxonomy" id="147558"/>
    <lineage>
        <taxon>Eukaryota</taxon>
        <taxon>Fungi</taxon>
        <taxon>Dikarya</taxon>
        <taxon>Ascomycota</taxon>
        <taxon>Pezizomycotina</taxon>
        <taxon>Dothideomycetes</taxon>
        <taxon>Pleosporomycetidae</taxon>
        <taxon>Pleosporales</taxon>
        <taxon>Massarineae</taxon>
        <taxon>Massarinaceae</taxon>
        <taxon>Byssothecium</taxon>
    </lineage>
</organism>
<accession>A0A6A5U6K2</accession>
<dbReference type="OrthoDB" id="2157530at2759"/>
<proteinExistence type="predicted"/>
<feature type="domain" description="Heterokaryon incompatibility" evidence="1">
    <location>
        <begin position="46"/>
        <end position="131"/>
    </location>
</feature>
<sequence length="171" mass="19468">MAGKNEIRILVLAPASQFSDPLQLHMICRKLWDWDSFEGDLSCPSYRAVSYCWGKAAGTSTFRCEGKSLLVTPTVESMLRHLRKINKPLRLWIDAICINQQDMDEKGKQVASMEDVYARADKTYVWFGQASIPIHILLPNHIITYDHRTMKIALPVRSAVLKHRTGGLVVR</sequence>
<name>A0A6A5U6K2_9PLEO</name>